<name>A0A438I0C6_VITVI</name>
<dbReference type="Pfam" id="PF14223">
    <property type="entry name" value="Retrotran_gag_2"/>
    <property type="match status" value="1"/>
</dbReference>
<dbReference type="AlphaFoldDB" id="A0A438I0C6"/>
<dbReference type="PANTHER" id="PTHR37610">
    <property type="entry name" value="CCHC-TYPE DOMAIN-CONTAINING PROTEIN"/>
    <property type="match status" value="1"/>
</dbReference>
<reference evidence="1 2" key="1">
    <citation type="journal article" date="2018" name="PLoS Genet.">
        <title>Population sequencing reveals clonal diversity and ancestral inbreeding in the grapevine cultivar Chardonnay.</title>
        <authorList>
            <person name="Roach M.J."/>
            <person name="Johnson D.L."/>
            <person name="Bohlmann J."/>
            <person name="van Vuuren H.J."/>
            <person name="Jones S.J."/>
            <person name="Pretorius I.S."/>
            <person name="Schmidt S.A."/>
            <person name="Borneman A.R."/>
        </authorList>
    </citation>
    <scope>NUCLEOTIDE SEQUENCE [LARGE SCALE GENOMIC DNA]</scope>
    <source>
        <strain evidence="2">cv. Chardonnay</strain>
        <tissue evidence="1">Leaf</tissue>
    </source>
</reference>
<proteinExistence type="predicted"/>
<evidence type="ECO:0008006" key="3">
    <source>
        <dbReference type="Google" id="ProtNLM"/>
    </source>
</evidence>
<protein>
    <recommendedName>
        <fullName evidence="3">Retrotransposon Copia-like N-terminal domain-containing protein</fullName>
    </recommendedName>
</protein>
<accession>A0A438I0C6</accession>
<dbReference type="PANTHER" id="PTHR37610:SF40">
    <property type="entry name" value="OS01G0909600 PROTEIN"/>
    <property type="match status" value="1"/>
</dbReference>
<gene>
    <name evidence="1" type="ORF">CK203_041961</name>
</gene>
<comment type="caution">
    <text evidence="1">The sequence shown here is derived from an EMBL/GenBank/DDBJ whole genome shotgun (WGS) entry which is preliminary data.</text>
</comment>
<evidence type="ECO:0000313" key="1">
    <source>
        <dbReference type="EMBL" id="RVW90169.1"/>
    </source>
</evidence>
<dbReference type="Proteomes" id="UP000288805">
    <property type="component" value="Unassembled WGS sequence"/>
</dbReference>
<dbReference type="EMBL" id="QGNW01000157">
    <property type="protein sequence ID" value="RVW90169.1"/>
    <property type="molecule type" value="Genomic_DNA"/>
</dbReference>
<evidence type="ECO:0000313" key="2">
    <source>
        <dbReference type="Proteomes" id="UP000288805"/>
    </source>
</evidence>
<sequence>MHIAGRKKKGYITRRNVAPVEDDSNYDEWDAEGALVQSWLINSMTDQLMSHFMQCGTAKEVWDAVKRSYLDVFDSSQVYEILSITLSLDQVSGRILATSALPSLKEAYSLVHHEAQGQVAMRTEDHSEASAMAIHKNSTQPTSFTPSTDSSSRFCTHCNSTKHIADDNLTKMTIDIVKERGGKEEDLEFEYEERRDERPTRLFQQVYTRAGKVADVIPPLDSNTPLNDIVMPLDDSPKTNPEIHASSPLTLDNATLNPQVGKQGRRYPLHDLKEPDKLGFSKSSSNIVYPISDFVSYHRLSKTHLAFALQLSSLSIPNHFQEAFEDPKWKFAMVEEMKPLQKTLLGRWSSSLRERR</sequence>
<organism evidence="1 2">
    <name type="scientific">Vitis vinifera</name>
    <name type="common">Grape</name>
    <dbReference type="NCBI Taxonomy" id="29760"/>
    <lineage>
        <taxon>Eukaryota</taxon>
        <taxon>Viridiplantae</taxon>
        <taxon>Streptophyta</taxon>
        <taxon>Embryophyta</taxon>
        <taxon>Tracheophyta</taxon>
        <taxon>Spermatophyta</taxon>
        <taxon>Magnoliopsida</taxon>
        <taxon>eudicotyledons</taxon>
        <taxon>Gunneridae</taxon>
        <taxon>Pentapetalae</taxon>
        <taxon>rosids</taxon>
        <taxon>Vitales</taxon>
        <taxon>Vitaceae</taxon>
        <taxon>Viteae</taxon>
        <taxon>Vitis</taxon>
    </lineage>
</organism>